<reference evidence="1" key="1">
    <citation type="journal article" date="2023" name="Plant J.">
        <title>Genome sequences and population genomics provide insights into the demographic history, inbreeding, and mutation load of two 'living fossil' tree species of Dipteronia.</title>
        <authorList>
            <person name="Feng Y."/>
            <person name="Comes H.P."/>
            <person name="Chen J."/>
            <person name="Zhu S."/>
            <person name="Lu R."/>
            <person name="Zhang X."/>
            <person name="Li P."/>
            <person name="Qiu J."/>
            <person name="Olsen K.M."/>
            <person name="Qiu Y."/>
        </authorList>
    </citation>
    <scope>NUCLEOTIDE SEQUENCE</scope>
    <source>
        <strain evidence="1">NBL</strain>
    </source>
</reference>
<sequence length="213" mass="23407">MLMCPSTSAQLVEMSSHISVESNELIVLLIFLDKLMDQSIMEYDPNKYNIGLQSISIVLGTTCRIFTRNDNDVQFMLGQDRVILQVYVSLIKRRCGGRHVQGALPRGSAPDMSGTSDVPKNLNLLASDNPSTWVIPGSEAYSFGQVNNTMGSHEPNTMIYKGASIRGFRWCMRPVIAVDSTFLKGRRAGIMFVAATQDGNEQAYPIAFGCGNS</sequence>
<dbReference type="AlphaFoldDB" id="A0AAE0DTN6"/>
<dbReference type="EMBL" id="JANJYJ010000009">
    <property type="protein sequence ID" value="KAK3188273.1"/>
    <property type="molecule type" value="Genomic_DNA"/>
</dbReference>
<organism evidence="1 2">
    <name type="scientific">Dipteronia sinensis</name>
    <dbReference type="NCBI Taxonomy" id="43782"/>
    <lineage>
        <taxon>Eukaryota</taxon>
        <taxon>Viridiplantae</taxon>
        <taxon>Streptophyta</taxon>
        <taxon>Embryophyta</taxon>
        <taxon>Tracheophyta</taxon>
        <taxon>Spermatophyta</taxon>
        <taxon>Magnoliopsida</taxon>
        <taxon>eudicotyledons</taxon>
        <taxon>Gunneridae</taxon>
        <taxon>Pentapetalae</taxon>
        <taxon>rosids</taxon>
        <taxon>malvids</taxon>
        <taxon>Sapindales</taxon>
        <taxon>Sapindaceae</taxon>
        <taxon>Hippocastanoideae</taxon>
        <taxon>Acereae</taxon>
        <taxon>Dipteronia</taxon>
    </lineage>
</organism>
<comment type="caution">
    <text evidence="1">The sequence shown here is derived from an EMBL/GenBank/DDBJ whole genome shotgun (WGS) entry which is preliminary data.</text>
</comment>
<proteinExistence type="predicted"/>
<name>A0AAE0DTN6_9ROSI</name>
<evidence type="ECO:0000313" key="1">
    <source>
        <dbReference type="EMBL" id="KAK3188273.1"/>
    </source>
</evidence>
<keyword evidence="2" id="KW-1185">Reference proteome</keyword>
<accession>A0AAE0DTN6</accession>
<protein>
    <submittedName>
        <fullName evidence="1">Uncharacterized protein</fullName>
    </submittedName>
</protein>
<evidence type="ECO:0000313" key="2">
    <source>
        <dbReference type="Proteomes" id="UP001281410"/>
    </source>
</evidence>
<gene>
    <name evidence="1" type="ORF">Dsin_027834</name>
</gene>
<dbReference type="Proteomes" id="UP001281410">
    <property type="component" value="Unassembled WGS sequence"/>
</dbReference>